<evidence type="ECO:0000313" key="4">
    <source>
        <dbReference type="EMBL" id="GAA3924414.1"/>
    </source>
</evidence>
<reference evidence="5" key="1">
    <citation type="journal article" date="2019" name="Int. J. Syst. Evol. Microbiol.">
        <title>The Global Catalogue of Microorganisms (GCM) 10K type strain sequencing project: providing services to taxonomists for standard genome sequencing and annotation.</title>
        <authorList>
            <consortium name="The Broad Institute Genomics Platform"/>
            <consortium name="The Broad Institute Genome Sequencing Center for Infectious Disease"/>
            <person name="Wu L."/>
            <person name="Ma J."/>
        </authorList>
    </citation>
    <scope>NUCLEOTIDE SEQUENCE [LARGE SCALE GENOMIC DNA]</scope>
    <source>
        <strain evidence="5">JCM 17214</strain>
    </source>
</reference>
<dbReference type="InterPro" id="IPR029069">
    <property type="entry name" value="HotDog_dom_sf"/>
</dbReference>
<proteinExistence type="inferred from homology"/>
<dbReference type="RefSeq" id="WP_345110453.1">
    <property type="nucleotide sequence ID" value="NZ_BAABDH010000016.1"/>
</dbReference>
<dbReference type="Gene3D" id="3.10.129.10">
    <property type="entry name" value="Hotdog Thioesterase"/>
    <property type="match status" value="1"/>
</dbReference>
<evidence type="ECO:0000256" key="1">
    <source>
        <dbReference type="ARBA" id="ARBA00008324"/>
    </source>
</evidence>
<dbReference type="NCBIfam" id="TIGR00369">
    <property type="entry name" value="unchar_dom_1"/>
    <property type="match status" value="1"/>
</dbReference>
<sequence length="147" mass="15680">MEQLTADLVQLNAWCRNTLGEHLGIEITEVGDKLLVGRMPVDHRTHQPMGLLHGGASVALAETLGSIGAALQVDLRKKACVGLEINANHLKGVRSGYVVGRATALHVGRTTQVWEIRISHEETGALVCISRITMAVIDLPPAPGQPA</sequence>
<keyword evidence="5" id="KW-1185">Reference proteome</keyword>
<organism evidence="4 5">
    <name type="scientific">Hymenobacter algoricola</name>
    <dbReference type="NCBI Taxonomy" id="486267"/>
    <lineage>
        <taxon>Bacteria</taxon>
        <taxon>Pseudomonadati</taxon>
        <taxon>Bacteroidota</taxon>
        <taxon>Cytophagia</taxon>
        <taxon>Cytophagales</taxon>
        <taxon>Hymenobacteraceae</taxon>
        <taxon>Hymenobacter</taxon>
    </lineage>
</organism>
<evidence type="ECO:0000256" key="2">
    <source>
        <dbReference type="ARBA" id="ARBA00022801"/>
    </source>
</evidence>
<dbReference type="PANTHER" id="PTHR43240:SF5">
    <property type="entry name" value="1,4-DIHYDROXY-2-NAPHTHOYL-COA THIOESTERASE 1"/>
    <property type="match status" value="1"/>
</dbReference>
<comment type="similarity">
    <text evidence="1">Belongs to the thioesterase PaaI family.</text>
</comment>
<protein>
    <submittedName>
        <fullName evidence="4">Hotdog fold thioesterase</fullName>
    </submittedName>
</protein>
<accession>A0ABP7MJ19</accession>
<dbReference type="InterPro" id="IPR006683">
    <property type="entry name" value="Thioestr_dom"/>
</dbReference>
<dbReference type="CDD" id="cd03443">
    <property type="entry name" value="PaaI_thioesterase"/>
    <property type="match status" value="1"/>
</dbReference>
<name>A0ABP7MJ19_9BACT</name>
<dbReference type="SUPFAM" id="SSF54637">
    <property type="entry name" value="Thioesterase/thiol ester dehydrase-isomerase"/>
    <property type="match status" value="1"/>
</dbReference>
<gene>
    <name evidence="4" type="ORF">GCM10022406_08160</name>
</gene>
<dbReference type="InterPro" id="IPR003736">
    <property type="entry name" value="PAAI_dom"/>
</dbReference>
<comment type="caution">
    <text evidence="4">The sequence shown here is derived from an EMBL/GenBank/DDBJ whole genome shotgun (WGS) entry which is preliminary data.</text>
</comment>
<evidence type="ECO:0000313" key="5">
    <source>
        <dbReference type="Proteomes" id="UP001499909"/>
    </source>
</evidence>
<keyword evidence="2" id="KW-0378">Hydrolase</keyword>
<feature type="domain" description="Thioesterase" evidence="3">
    <location>
        <begin position="49"/>
        <end position="124"/>
    </location>
</feature>
<evidence type="ECO:0000259" key="3">
    <source>
        <dbReference type="Pfam" id="PF03061"/>
    </source>
</evidence>
<dbReference type="PANTHER" id="PTHR43240">
    <property type="entry name" value="1,4-DIHYDROXY-2-NAPHTHOYL-COA THIOESTERASE 1"/>
    <property type="match status" value="1"/>
</dbReference>
<dbReference type="EMBL" id="BAABDH010000016">
    <property type="protein sequence ID" value="GAA3924414.1"/>
    <property type="molecule type" value="Genomic_DNA"/>
</dbReference>
<dbReference type="Pfam" id="PF03061">
    <property type="entry name" value="4HBT"/>
    <property type="match status" value="1"/>
</dbReference>
<dbReference type="Proteomes" id="UP001499909">
    <property type="component" value="Unassembled WGS sequence"/>
</dbReference>